<keyword evidence="5 18" id="KW-0479">Metal-binding</keyword>
<evidence type="ECO:0000256" key="7">
    <source>
        <dbReference type="ARBA" id="ARBA00022842"/>
    </source>
</evidence>
<comment type="catalytic activity">
    <reaction evidence="11">
        <text>adenosine 2',5'-bisphosphate + H2O = AMP + phosphate</text>
        <dbReference type="Rhea" id="RHEA:77643"/>
        <dbReference type="ChEBI" id="CHEBI:15377"/>
        <dbReference type="ChEBI" id="CHEBI:43474"/>
        <dbReference type="ChEBI" id="CHEBI:194156"/>
        <dbReference type="ChEBI" id="CHEBI:456215"/>
        <dbReference type="EC" id="3.1.3.7"/>
    </reaction>
    <physiologicalReaction direction="left-to-right" evidence="11">
        <dbReference type="Rhea" id="RHEA:77644"/>
    </physiologicalReaction>
</comment>
<dbReference type="WBParaSite" id="BXY_1590300.1">
    <property type="protein sequence ID" value="BXY_1590300.1"/>
    <property type="gene ID" value="BXY_1590300"/>
</dbReference>
<evidence type="ECO:0000256" key="12">
    <source>
        <dbReference type="ARBA" id="ARBA00044478"/>
    </source>
</evidence>
<protein>
    <recommendedName>
        <fullName evidence="8">3'(2'),5'-bisphosphate nucleotidase 1</fullName>
        <ecNumber evidence="15">3.1.3.57</ecNumber>
        <ecNumber evidence="3">3.1.3.7</ecNumber>
    </recommendedName>
    <alternativeName>
        <fullName evidence="16">3'-phosphoadenosine 5'-phosphate phosphatase</fullName>
    </alternativeName>
    <alternativeName>
        <fullName evidence="9">Bisphosphate 3'-nucleotidase 1</fullName>
    </alternativeName>
    <alternativeName>
        <fullName evidence="17">Inositol-polyphosphate 1-phosphatase</fullName>
    </alternativeName>
</protein>
<evidence type="ECO:0000256" key="3">
    <source>
        <dbReference type="ARBA" id="ARBA00012633"/>
    </source>
</evidence>
<dbReference type="Gene3D" id="3.30.540.10">
    <property type="entry name" value="Fructose-1,6-Bisphosphatase, subunit A, domain 1"/>
    <property type="match status" value="1"/>
</dbReference>
<evidence type="ECO:0000256" key="6">
    <source>
        <dbReference type="ARBA" id="ARBA00022801"/>
    </source>
</evidence>
<sequence>MFNKAHAITKLVASCVRVAEAAGNVIKKVTASADLKIVDKGTGGQADIQTEADRSAQYCIEKSLQTKFNNKLTIIGEEQNTTAVDDLELGICPDVLEYDSKVCEEFQKANIEDVVIWVDPLDGTSEFAKAVKTMSKDLEQVTVLIGIAYQERSIAGVIHQPFYPGHENGRTIWAIAGIGTFGLQVMKPTENKVVVTTKSHLTPQVTRALDSLKNAKLVQDVEQVGGAGFKVLRCLEGATAYVFASDGCKKWDTCAPEAVLKSAHGRLTDITGRDILYGEHVQHRNTGGVLATAPRLDHEAFVDAIPEDIKIQLPEKLISHI</sequence>
<keyword evidence="22" id="KW-1185">Reference proteome</keyword>
<dbReference type="InterPro" id="IPR050725">
    <property type="entry name" value="CysQ/Inositol_MonoPase"/>
</dbReference>
<dbReference type="GO" id="GO:0046854">
    <property type="term" value="P:phosphatidylinositol phosphate biosynthetic process"/>
    <property type="evidence" value="ECO:0007669"/>
    <property type="project" value="InterPro"/>
</dbReference>
<dbReference type="InterPro" id="IPR020550">
    <property type="entry name" value="Inositol_monophosphatase_CS"/>
</dbReference>
<dbReference type="FunFam" id="3.40.190.80:FF:000006">
    <property type="entry name" value="Bisphosphate nucleotidase 1"/>
    <property type="match status" value="1"/>
</dbReference>
<dbReference type="Proteomes" id="UP000659654">
    <property type="component" value="Unassembled WGS sequence"/>
</dbReference>
<dbReference type="GO" id="GO:0046872">
    <property type="term" value="F:metal ion binding"/>
    <property type="evidence" value="ECO:0007669"/>
    <property type="project" value="UniProtKB-KW"/>
</dbReference>
<evidence type="ECO:0000256" key="10">
    <source>
        <dbReference type="ARBA" id="ARBA00044465"/>
    </source>
</evidence>
<keyword evidence="4" id="KW-0452">Lithium</keyword>
<accession>A0A1I7SS86</accession>
<dbReference type="InterPro" id="IPR000760">
    <property type="entry name" value="Inositol_monophosphatase-like"/>
</dbReference>
<dbReference type="AlphaFoldDB" id="A0A1I7SS86"/>
<feature type="binding site" evidence="18">
    <location>
        <position position="122"/>
    </location>
    <ligand>
        <name>Mg(2+)</name>
        <dbReference type="ChEBI" id="CHEBI:18420"/>
        <label>1</label>
        <note>catalytic</note>
    </ligand>
</feature>
<feature type="binding site" evidence="18">
    <location>
        <position position="119"/>
    </location>
    <ligand>
        <name>Mg(2+)</name>
        <dbReference type="ChEBI" id="CHEBI:18420"/>
        <label>1</label>
        <note>catalytic</note>
    </ligand>
</feature>
<dbReference type="Proteomes" id="UP000582659">
    <property type="component" value="Unassembled WGS sequence"/>
</dbReference>
<reference evidence="20" key="2">
    <citation type="submission" date="2020-08" db="EMBL/GenBank/DDBJ databases">
        <authorList>
            <person name="Kikuchi T."/>
        </authorList>
    </citation>
    <scope>NUCLEOTIDE SEQUENCE</scope>
    <source>
        <strain evidence="19">Ka4C1</strain>
    </source>
</reference>
<feature type="binding site" evidence="18">
    <location>
        <position position="121"/>
    </location>
    <ligand>
        <name>Mg(2+)</name>
        <dbReference type="ChEBI" id="CHEBI:18420"/>
        <label>1</label>
        <note>catalytic</note>
    </ligand>
</feature>
<keyword evidence="7 18" id="KW-0460">Magnesium</keyword>
<dbReference type="EMBL" id="CAJFCV020000002">
    <property type="protein sequence ID" value="CAG9097920.1"/>
    <property type="molecule type" value="Genomic_DNA"/>
</dbReference>
<evidence type="ECO:0000256" key="13">
    <source>
        <dbReference type="ARBA" id="ARBA00044479"/>
    </source>
</evidence>
<dbReference type="GO" id="GO:0008441">
    <property type="term" value="F:3'(2'),5'-bisphosphate nucleotidase activity"/>
    <property type="evidence" value="ECO:0007669"/>
    <property type="project" value="UniProtKB-EC"/>
</dbReference>
<reference evidence="23" key="1">
    <citation type="submission" date="2016-11" db="UniProtKB">
        <authorList>
            <consortium name="WormBaseParasite"/>
        </authorList>
    </citation>
    <scope>IDENTIFICATION</scope>
</reference>
<dbReference type="EMBL" id="CAJFDI010000002">
    <property type="protein sequence ID" value="CAD5215779.1"/>
    <property type="molecule type" value="Genomic_DNA"/>
</dbReference>
<evidence type="ECO:0000256" key="15">
    <source>
        <dbReference type="ARBA" id="ARBA00044519"/>
    </source>
</evidence>
<dbReference type="GO" id="GO:0004441">
    <property type="term" value="F:inositol-1,4-bisphosphate 1-phosphatase activity"/>
    <property type="evidence" value="ECO:0007669"/>
    <property type="project" value="UniProtKB-EC"/>
</dbReference>
<comment type="similarity">
    <text evidence="2">Belongs to the inositol monophosphatase superfamily.</text>
</comment>
<evidence type="ECO:0000313" key="22">
    <source>
        <dbReference type="Proteomes" id="UP000659654"/>
    </source>
</evidence>
<comment type="catalytic activity">
    <reaction evidence="14">
        <text>3'-phosphoadenylyl sulfate + H2O = adenosine 5'-phosphosulfate + phosphate</text>
        <dbReference type="Rhea" id="RHEA:77639"/>
        <dbReference type="ChEBI" id="CHEBI:15377"/>
        <dbReference type="ChEBI" id="CHEBI:43474"/>
        <dbReference type="ChEBI" id="CHEBI:58243"/>
        <dbReference type="ChEBI" id="CHEBI:58339"/>
        <dbReference type="EC" id="3.1.3.7"/>
    </reaction>
    <physiologicalReaction direction="left-to-right" evidence="14">
        <dbReference type="Rhea" id="RHEA:77640"/>
    </physiologicalReaction>
</comment>
<dbReference type="EC" id="3.1.3.7" evidence="3"/>
<dbReference type="EC" id="3.1.3.57" evidence="15"/>
<evidence type="ECO:0000313" key="19">
    <source>
        <dbReference type="EMBL" id="CAD5215779.1"/>
    </source>
</evidence>
<evidence type="ECO:0000256" key="9">
    <source>
        <dbReference type="ARBA" id="ARBA00041815"/>
    </source>
</evidence>
<evidence type="ECO:0000256" key="16">
    <source>
        <dbReference type="ARBA" id="ARBA00044544"/>
    </source>
</evidence>
<dbReference type="PROSITE" id="PS00630">
    <property type="entry name" value="IMP_2"/>
    <property type="match status" value="1"/>
</dbReference>
<organism evidence="21 23">
    <name type="scientific">Bursaphelenchus xylophilus</name>
    <name type="common">Pinewood nematode worm</name>
    <name type="synonym">Aphelenchoides xylophilus</name>
    <dbReference type="NCBI Taxonomy" id="6326"/>
    <lineage>
        <taxon>Eukaryota</taxon>
        <taxon>Metazoa</taxon>
        <taxon>Ecdysozoa</taxon>
        <taxon>Nematoda</taxon>
        <taxon>Chromadorea</taxon>
        <taxon>Rhabditida</taxon>
        <taxon>Tylenchina</taxon>
        <taxon>Tylenchomorpha</taxon>
        <taxon>Aphelenchoidea</taxon>
        <taxon>Aphelenchoididae</taxon>
        <taxon>Bursaphelenchus</taxon>
    </lineage>
</organism>
<evidence type="ECO:0000313" key="20">
    <source>
        <dbReference type="EMBL" id="CAG9097920.1"/>
    </source>
</evidence>
<evidence type="ECO:0000256" key="17">
    <source>
        <dbReference type="ARBA" id="ARBA00044554"/>
    </source>
</evidence>
<proteinExistence type="inferred from homology"/>
<dbReference type="SMR" id="A0A1I7SS86"/>
<dbReference type="eggNOG" id="KOG3099">
    <property type="taxonomic scope" value="Eukaryota"/>
</dbReference>
<comment type="catalytic activity">
    <reaction evidence="12">
        <text>1D-myo-inositol 1,4-bisphosphate + H2O = 1D-myo-inositol 4-phosphate + phosphate</text>
        <dbReference type="Rhea" id="RHEA:15553"/>
        <dbReference type="ChEBI" id="CHEBI:15377"/>
        <dbReference type="ChEBI" id="CHEBI:43474"/>
        <dbReference type="ChEBI" id="CHEBI:58282"/>
        <dbReference type="ChEBI" id="CHEBI:58469"/>
        <dbReference type="EC" id="3.1.3.57"/>
    </reaction>
    <physiologicalReaction direction="left-to-right" evidence="12">
        <dbReference type="Rhea" id="RHEA:15554"/>
    </physiologicalReaction>
</comment>
<evidence type="ECO:0000256" key="11">
    <source>
        <dbReference type="ARBA" id="ARBA00044466"/>
    </source>
</evidence>
<comment type="cofactor">
    <cofactor evidence="1 18">
        <name>Mg(2+)</name>
        <dbReference type="ChEBI" id="CHEBI:18420"/>
    </cofactor>
</comment>
<name>A0A1I7SS86_BURXY</name>
<evidence type="ECO:0000313" key="23">
    <source>
        <dbReference type="WBParaSite" id="BXY_1590300.1"/>
    </source>
</evidence>
<dbReference type="OrthoDB" id="411145at2759"/>
<feature type="binding site" evidence="18">
    <location>
        <position position="252"/>
    </location>
    <ligand>
        <name>Mg(2+)</name>
        <dbReference type="ChEBI" id="CHEBI:18420"/>
        <label>1</label>
        <note>catalytic</note>
    </ligand>
</feature>
<feature type="binding site" evidence="18">
    <location>
        <position position="77"/>
    </location>
    <ligand>
        <name>Mg(2+)</name>
        <dbReference type="ChEBI" id="CHEBI:18420"/>
        <label>1</label>
        <note>catalytic</note>
    </ligand>
</feature>
<evidence type="ECO:0000313" key="21">
    <source>
        <dbReference type="Proteomes" id="UP000095284"/>
    </source>
</evidence>
<evidence type="ECO:0000256" key="2">
    <source>
        <dbReference type="ARBA" id="ARBA00009759"/>
    </source>
</evidence>
<dbReference type="PROSITE" id="PS00629">
    <property type="entry name" value="IMP_1"/>
    <property type="match status" value="1"/>
</dbReference>
<dbReference type="Proteomes" id="UP000095284">
    <property type="component" value="Unplaced"/>
</dbReference>
<dbReference type="InterPro" id="IPR020583">
    <property type="entry name" value="Inositol_monoP_metal-BS"/>
</dbReference>
<dbReference type="GO" id="GO:0005737">
    <property type="term" value="C:cytoplasm"/>
    <property type="evidence" value="ECO:0007669"/>
    <property type="project" value="UniProtKB-ARBA"/>
</dbReference>
<evidence type="ECO:0000256" key="18">
    <source>
        <dbReference type="PIRSR" id="PIRSR600760-2"/>
    </source>
</evidence>
<evidence type="ECO:0000256" key="1">
    <source>
        <dbReference type="ARBA" id="ARBA00001946"/>
    </source>
</evidence>
<dbReference type="PANTHER" id="PTHR43028">
    <property type="entry name" value="3'(2'),5'-BISPHOSPHATE NUCLEOTIDASE 1"/>
    <property type="match status" value="1"/>
</dbReference>
<comment type="catalytic activity">
    <reaction evidence="10">
        <text>1D-myo-inositol 1,3,4-trisphosphate + H2O = 1D-myo-inositol 3,4-bisphosphate + phosphate</text>
        <dbReference type="Rhea" id="RHEA:70319"/>
        <dbReference type="ChEBI" id="CHEBI:15377"/>
        <dbReference type="ChEBI" id="CHEBI:43474"/>
        <dbReference type="ChEBI" id="CHEBI:58414"/>
        <dbReference type="ChEBI" id="CHEBI:83241"/>
    </reaction>
    <physiologicalReaction direction="left-to-right" evidence="10">
        <dbReference type="Rhea" id="RHEA:70320"/>
    </physiologicalReaction>
</comment>
<evidence type="ECO:0000256" key="5">
    <source>
        <dbReference type="ARBA" id="ARBA00022723"/>
    </source>
</evidence>
<dbReference type="SUPFAM" id="SSF56655">
    <property type="entry name" value="Carbohydrate phosphatase"/>
    <property type="match status" value="1"/>
</dbReference>
<evidence type="ECO:0000256" key="4">
    <source>
        <dbReference type="ARBA" id="ARBA00022671"/>
    </source>
</evidence>
<evidence type="ECO:0000256" key="8">
    <source>
        <dbReference type="ARBA" id="ARBA00040342"/>
    </source>
</evidence>
<comment type="catalytic activity">
    <reaction evidence="13">
        <text>adenosine 3',5'-bisphosphate + H2O = AMP + phosphate</text>
        <dbReference type="Rhea" id="RHEA:10040"/>
        <dbReference type="ChEBI" id="CHEBI:15377"/>
        <dbReference type="ChEBI" id="CHEBI:43474"/>
        <dbReference type="ChEBI" id="CHEBI:58343"/>
        <dbReference type="ChEBI" id="CHEBI:456215"/>
        <dbReference type="EC" id="3.1.3.7"/>
    </reaction>
    <physiologicalReaction direction="left-to-right" evidence="13">
        <dbReference type="Rhea" id="RHEA:10041"/>
    </physiologicalReaction>
</comment>
<dbReference type="Pfam" id="PF00459">
    <property type="entry name" value="Inositol_P"/>
    <property type="match status" value="1"/>
</dbReference>
<dbReference type="Gene3D" id="3.40.190.80">
    <property type="match status" value="1"/>
</dbReference>
<evidence type="ECO:0000256" key="14">
    <source>
        <dbReference type="ARBA" id="ARBA00044484"/>
    </source>
</evidence>
<dbReference type="FunFam" id="3.30.540.10:FF:000012">
    <property type="entry name" value="Blast:Putative inositol monophosphatase 3"/>
    <property type="match status" value="1"/>
</dbReference>
<gene>
    <name evidence="19" type="ORF">BXYJ_LOCUS4200</name>
</gene>
<keyword evidence="6" id="KW-0378">Hydrolase</keyword>
<dbReference type="PANTHER" id="PTHR43028:SF5">
    <property type="entry name" value="3'(2'),5'-BISPHOSPHATE NUCLEOTIDASE 1"/>
    <property type="match status" value="1"/>
</dbReference>